<keyword evidence="2" id="KW-1185">Reference proteome</keyword>
<gene>
    <name evidence="1" type="ORF">O181_055571</name>
</gene>
<dbReference type="SUPFAM" id="SSF53098">
    <property type="entry name" value="Ribonuclease H-like"/>
    <property type="match status" value="1"/>
</dbReference>
<dbReference type="EMBL" id="AVOT02024908">
    <property type="protein sequence ID" value="MBW0515856.1"/>
    <property type="molecule type" value="Genomic_DNA"/>
</dbReference>
<accession>A0A9Q3EBM2</accession>
<comment type="caution">
    <text evidence="1">The sequence shown here is derived from an EMBL/GenBank/DDBJ whole genome shotgun (WGS) entry which is preliminary data.</text>
</comment>
<evidence type="ECO:0000313" key="1">
    <source>
        <dbReference type="EMBL" id="MBW0515856.1"/>
    </source>
</evidence>
<dbReference type="AlphaFoldDB" id="A0A9Q3EBM2"/>
<organism evidence="1 2">
    <name type="scientific">Austropuccinia psidii MF-1</name>
    <dbReference type="NCBI Taxonomy" id="1389203"/>
    <lineage>
        <taxon>Eukaryota</taxon>
        <taxon>Fungi</taxon>
        <taxon>Dikarya</taxon>
        <taxon>Basidiomycota</taxon>
        <taxon>Pucciniomycotina</taxon>
        <taxon>Pucciniomycetes</taxon>
        <taxon>Pucciniales</taxon>
        <taxon>Sphaerophragmiaceae</taxon>
        <taxon>Austropuccinia</taxon>
    </lineage>
</organism>
<dbReference type="Proteomes" id="UP000765509">
    <property type="component" value="Unassembled WGS sequence"/>
</dbReference>
<proteinExistence type="predicted"/>
<reference evidence="1" key="1">
    <citation type="submission" date="2021-03" db="EMBL/GenBank/DDBJ databases">
        <title>Draft genome sequence of rust myrtle Austropuccinia psidii MF-1, a brazilian biotype.</title>
        <authorList>
            <person name="Quecine M.C."/>
            <person name="Pachon D.M.R."/>
            <person name="Bonatelli M.L."/>
            <person name="Correr F.H."/>
            <person name="Franceschini L.M."/>
            <person name="Leite T.F."/>
            <person name="Margarido G.R.A."/>
            <person name="Almeida C.A."/>
            <person name="Ferrarezi J.A."/>
            <person name="Labate C.A."/>
        </authorList>
    </citation>
    <scope>NUCLEOTIDE SEQUENCE</scope>
    <source>
        <strain evidence="1">MF-1</strain>
    </source>
</reference>
<protein>
    <submittedName>
        <fullName evidence="1">Uncharacterized protein</fullName>
    </submittedName>
</protein>
<dbReference type="OrthoDB" id="2273864at2759"/>
<name>A0A9Q3EBM2_9BASI</name>
<evidence type="ECO:0000313" key="2">
    <source>
        <dbReference type="Proteomes" id="UP000765509"/>
    </source>
</evidence>
<sequence length="138" mass="15686">MDCKIALPPEADESFNACLASVYRYSKAPMFLPCHKNDTAMDTAITIWNRVIIHKGLFQKIISDRNPRLASAEGMIQNPKKIIRRFCAYGLEFEESDEFTHDWCTLIPALELVYMTSIFSSTGKTPAMLEKGFNSRLT</sequence>
<dbReference type="InterPro" id="IPR012337">
    <property type="entry name" value="RNaseH-like_sf"/>
</dbReference>